<proteinExistence type="predicted"/>
<gene>
    <name evidence="1" type="ORF">METZ01_LOCUS78324</name>
</gene>
<dbReference type="EMBL" id="UINC01006098">
    <property type="protein sequence ID" value="SVA25470.1"/>
    <property type="molecule type" value="Genomic_DNA"/>
</dbReference>
<reference evidence="1" key="1">
    <citation type="submission" date="2018-05" db="EMBL/GenBank/DDBJ databases">
        <authorList>
            <person name="Lanie J.A."/>
            <person name="Ng W.-L."/>
            <person name="Kazmierczak K.M."/>
            <person name="Andrzejewski T.M."/>
            <person name="Davidsen T.M."/>
            <person name="Wayne K.J."/>
            <person name="Tettelin H."/>
            <person name="Glass J.I."/>
            <person name="Rusch D."/>
            <person name="Podicherti R."/>
            <person name="Tsui H.-C.T."/>
            <person name="Winkler M.E."/>
        </authorList>
    </citation>
    <scope>NUCLEOTIDE SEQUENCE</scope>
</reference>
<protein>
    <submittedName>
        <fullName evidence="1">Uncharacterized protein</fullName>
    </submittedName>
</protein>
<name>A0A381UBA6_9ZZZZ</name>
<accession>A0A381UBA6</accession>
<sequence>MRTGFRGDSNLSGYRDSRAVPPGFTTLVAVLGTAVAARDPVSGVSRLSLLDLD</sequence>
<evidence type="ECO:0000313" key="1">
    <source>
        <dbReference type="EMBL" id="SVA25470.1"/>
    </source>
</evidence>
<organism evidence="1">
    <name type="scientific">marine metagenome</name>
    <dbReference type="NCBI Taxonomy" id="408172"/>
    <lineage>
        <taxon>unclassified sequences</taxon>
        <taxon>metagenomes</taxon>
        <taxon>ecological metagenomes</taxon>
    </lineage>
</organism>
<dbReference type="AlphaFoldDB" id="A0A381UBA6"/>